<organism evidence="2 3">
    <name type="scientific">Marinilactibacillus piezotolerans</name>
    <dbReference type="NCBI Taxonomy" id="258723"/>
    <lineage>
        <taxon>Bacteria</taxon>
        <taxon>Bacillati</taxon>
        <taxon>Bacillota</taxon>
        <taxon>Bacilli</taxon>
        <taxon>Lactobacillales</taxon>
        <taxon>Carnobacteriaceae</taxon>
        <taxon>Marinilactibacillus</taxon>
    </lineage>
</organism>
<accession>A0A1I3WSH2</accession>
<keyword evidence="1" id="KW-0812">Transmembrane</keyword>
<gene>
    <name evidence="2" type="ORF">SAMN04488569_10109</name>
</gene>
<feature type="transmembrane region" description="Helical" evidence="1">
    <location>
        <begin position="115"/>
        <end position="135"/>
    </location>
</feature>
<dbReference type="OrthoDB" id="2166926at2"/>
<dbReference type="AlphaFoldDB" id="A0A1I3WSH2"/>
<feature type="transmembrane region" description="Helical" evidence="1">
    <location>
        <begin position="42"/>
        <end position="60"/>
    </location>
</feature>
<dbReference type="Proteomes" id="UP000199589">
    <property type="component" value="Unassembled WGS sequence"/>
</dbReference>
<evidence type="ECO:0000313" key="3">
    <source>
        <dbReference type="Proteomes" id="UP000199589"/>
    </source>
</evidence>
<reference evidence="3" key="1">
    <citation type="submission" date="2016-10" db="EMBL/GenBank/DDBJ databases">
        <authorList>
            <person name="Varghese N."/>
            <person name="Submissions S."/>
        </authorList>
    </citation>
    <scope>NUCLEOTIDE SEQUENCE [LARGE SCALE GENOMIC DNA]</scope>
    <source>
        <strain evidence="3">DSM 16108</strain>
    </source>
</reference>
<protein>
    <submittedName>
        <fullName evidence="2">Uncharacterized protein</fullName>
    </submittedName>
</protein>
<evidence type="ECO:0000313" key="2">
    <source>
        <dbReference type="EMBL" id="SFK10488.1"/>
    </source>
</evidence>
<proteinExistence type="predicted"/>
<feature type="transmembrane region" description="Helical" evidence="1">
    <location>
        <begin position="81"/>
        <end position="103"/>
    </location>
</feature>
<sequence length="167" mass="19312">MDLRRKTALKNMRYNRFIFLRYSLALFFFTNLNWLILMLPSINIAILVPLSMIISAIFPIQEFLKAYNSNKHQIMLKNTKIFFSLQLLINFLLMGSTINSRVFSTVYPFLNFNSYGITGILGVLILGSIVSAFCLRKINALRFNKDSGYKTYVNFKNSLKVSETHGK</sequence>
<keyword evidence="1" id="KW-1133">Transmembrane helix</keyword>
<evidence type="ECO:0000256" key="1">
    <source>
        <dbReference type="SAM" id="Phobius"/>
    </source>
</evidence>
<dbReference type="EMBL" id="FOSJ01000010">
    <property type="protein sequence ID" value="SFK10488.1"/>
    <property type="molecule type" value="Genomic_DNA"/>
</dbReference>
<name>A0A1I3WSH2_9LACT</name>
<feature type="transmembrane region" description="Helical" evidence="1">
    <location>
        <begin position="20"/>
        <end position="36"/>
    </location>
</feature>
<keyword evidence="3" id="KW-1185">Reference proteome</keyword>
<keyword evidence="1" id="KW-0472">Membrane</keyword>
<dbReference type="RefSeq" id="WP_072695172.1">
    <property type="nucleotide sequence ID" value="NZ_FOSJ01000010.1"/>
</dbReference>